<feature type="domain" description="ABC transmembrane type-1" evidence="8">
    <location>
        <begin position="58"/>
        <end position="273"/>
    </location>
</feature>
<evidence type="ECO:0000256" key="6">
    <source>
        <dbReference type="ARBA" id="ARBA00023136"/>
    </source>
</evidence>
<feature type="transmembrane region" description="Helical" evidence="7">
    <location>
        <begin position="12"/>
        <end position="36"/>
    </location>
</feature>
<feature type="transmembrane region" description="Helical" evidence="7">
    <location>
        <begin position="64"/>
        <end position="87"/>
    </location>
</feature>
<keyword evidence="2" id="KW-0813">Transport</keyword>
<dbReference type="InterPro" id="IPR035906">
    <property type="entry name" value="MetI-like_sf"/>
</dbReference>
<keyword evidence="6 7" id="KW-0472">Membrane</keyword>
<evidence type="ECO:0000259" key="8">
    <source>
        <dbReference type="PROSITE" id="PS50928"/>
    </source>
</evidence>
<organism evidence="9 10">
    <name type="scientific">Spiribacter aquaticus</name>
    <dbReference type="NCBI Taxonomy" id="1935996"/>
    <lineage>
        <taxon>Bacteria</taxon>
        <taxon>Pseudomonadati</taxon>
        <taxon>Pseudomonadota</taxon>
        <taxon>Gammaproteobacteria</taxon>
        <taxon>Chromatiales</taxon>
        <taxon>Ectothiorhodospiraceae</taxon>
        <taxon>Spiribacter</taxon>
    </lineage>
</organism>
<keyword evidence="3" id="KW-1003">Cell membrane</keyword>
<gene>
    <name evidence="9" type="ORF">FPL11_09375</name>
</gene>
<feature type="transmembrane region" description="Helical" evidence="7">
    <location>
        <begin position="426"/>
        <end position="445"/>
    </location>
</feature>
<accession>A0A557RFB5</accession>
<dbReference type="AlphaFoldDB" id="A0A557RFB5"/>
<keyword evidence="4 7" id="KW-0812">Transmembrane</keyword>
<keyword evidence="5 7" id="KW-1133">Transmembrane helix</keyword>
<dbReference type="InterPro" id="IPR000515">
    <property type="entry name" value="MetI-like"/>
</dbReference>
<dbReference type="GO" id="GO:0055085">
    <property type="term" value="P:transmembrane transport"/>
    <property type="evidence" value="ECO:0007669"/>
    <property type="project" value="InterPro"/>
</dbReference>
<reference evidence="9 10" key="1">
    <citation type="submission" date="2019-07" db="EMBL/GenBank/DDBJ databases">
        <title>Reclasification of Spiribacter aquaticus.</title>
        <authorList>
            <person name="Leon M.J."/>
            <person name="Sanchez-Porro C."/>
            <person name="Ventosa A."/>
        </authorList>
    </citation>
    <scope>NUCLEOTIDE SEQUENCE [LARGE SCALE GENOMIC DNA]</scope>
    <source>
        <strain evidence="9 10">SP30</strain>
    </source>
</reference>
<feature type="transmembrane region" description="Helical" evidence="7">
    <location>
        <begin position="474"/>
        <end position="495"/>
    </location>
</feature>
<dbReference type="SUPFAM" id="SSF161098">
    <property type="entry name" value="MetI-like"/>
    <property type="match status" value="2"/>
</dbReference>
<comment type="caution">
    <text evidence="9">The sequence shown here is derived from an EMBL/GenBank/DDBJ whole genome shotgun (WGS) entry which is preliminary data.</text>
</comment>
<dbReference type="EMBL" id="VMKP01000004">
    <property type="protein sequence ID" value="TVO63855.1"/>
    <property type="molecule type" value="Genomic_DNA"/>
</dbReference>
<feature type="transmembrane region" description="Helical" evidence="7">
    <location>
        <begin position="99"/>
        <end position="121"/>
    </location>
</feature>
<feature type="transmembrane region" description="Helical" evidence="7">
    <location>
        <begin position="525"/>
        <end position="544"/>
    </location>
</feature>
<feature type="transmembrane region" description="Helical" evidence="7">
    <location>
        <begin position="361"/>
        <end position="379"/>
    </location>
</feature>
<evidence type="ECO:0000313" key="9">
    <source>
        <dbReference type="EMBL" id="TVO63855.1"/>
    </source>
</evidence>
<dbReference type="PROSITE" id="PS50928">
    <property type="entry name" value="ABC_TM1"/>
    <property type="match status" value="2"/>
</dbReference>
<dbReference type="Gene3D" id="1.10.3720.10">
    <property type="entry name" value="MetI-like"/>
    <property type="match status" value="2"/>
</dbReference>
<dbReference type="CDD" id="cd06261">
    <property type="entry name" value="TM_PBP2"/>
    <property type="match status" value="1"/>
</dbReference>
<feature type="transmembrane region" description="Helical" evidence="7">
    <location>
        <begin position="296"/>
        <end position="325"/>
    </location>
</feature>
<keyword evidence="10" id="KW-1185">Reference proteome</keyword>
<evidence type="ECO:0000256" key="7">
    <source>
        <dbReference type="SAM" id="Phobius"/>
    </source>
</evidence>
<dbReference type="RefSeq" id="WP_144348371.1">
    <property type="nucleotide sequence ID" value="NZ_VMKP01000004.1"/>
</dbReference>
<evidence type="ECO:0000256" key="1">
    <source>
        <dbReference type="ARBA" id="ARBA00004651"/>
    </source>
</evidence>
<proteinExistence type="predicted"/>
<evidence type="ECO:0000256" key="5">
    <source>
        <dbReference type="ARBA" id="ARBA00022989"/>
    </source>
</evidence>
<evidence type="ECO:0000256" key="4">
    <source>
        <dbReference type="ARBA" id="ARBA00022692"/>
    </source>
</evidence>
<protein>
    <submittedName>
        <fullName evidence="9">ABC transporter permease</fullName>
    </submittedName>
</protein>
<evidence type="ECO:0000313" key="10">
    <source>
        <dbReference type="Proteomes" id="UP000316688"/>
    </source>
</evidence>
<dbReference type="Proteomes" id="UP000316688">
    <property type="component" value="Unassembled WGS sequence"/>
</dbReference>
<name>A0A557RFB5_9GAMM</name>
<feature type="domain" description="ABC transmembrane type-1" evidence="8">
    <location>
        <begin position="357"/>
        <end position="542"/>
    </location>
</feature>
<feature type="transmembrane region" description="Helical" evidence="7">
    <location>
        <begin position="251"/>
        <end position="276"/>
    </location>
</feature>
<sequence length="565" mass="59971">MAAVLRTGLRILIIAVLIGPVLLGLAQTLGAAFGWLPALGERSIGLAPWRTLLDQPGLATSIQLTLWTGLSATGFGFALAFALVASVHGRSIGRSLMPWLAPFLAAPHAAIAIGLAFILAPSGWLLRLVAGPLDLTRPPDWALVGDPMGIGLILGLLVKEVPFLALIMSASVSHLPVQRWLIQAGSLGYSRSAAWIRVVLPLMWPQIRLPTLIVLSYALSNVDMALILGPANPPVLAVTVLRAYTAPELSSLLTAGAGALLQAMVVLVTFAGVWTIERMTALIGRVALRRGRRGRLAGFGLGLARALNPVLLSLASAAILALMVWSVTWRWPWPSRLPDQLSMAAWRQPGDSWIGPLGHSLLFAGVTTALALALAIAWLESEHRRGATLLAGILYLPLLLPQIGFLPGLQFGFLQLGIGPGLLAVGWAHLLFVFPYVLLVLVGPWRGYDPLLSRQAASLGAGPLRRLLRVKLPVLLGPVLAAAAIGVAVSIAQYLPTLIMGGGRINTLTTEAVSLASGADRRITAVYAMLQMLIPIAAYAIAIMTPPLRGRRRRFLRESPYAAGD</sequence>
<dbReference type="PANTHER" id="PTHR30183">
    <property type="entry name" value="MOLYBDENUM TRANSPORT SYSTEM PERMEASE PROTEIN MODB"/>
    <property type="match status" value="1"/>
</dbReference>
<comment type="subcellular location">
    <subcellularLocation>
        <location evidence="1">Cell membrane</location>
        <topology evidence="1">Multi-pass membrane protein</topology>
    </subcellularLocation>
</comment>
<feature type="transmembrane region" description="Helical" evidence="7">
    <location>
        <begin position="386"/>
        <end position="406"/>
    </location>
</feature>
<dbReference type="PANTHER" id="PTHR30183:SF6">
    <property type="entry name" value="INNER MEMBRANE ABC TRANSPORTER PERMEASE PROTEIN YNJC"/>
    <property type="match status" value="1"/>
</dbReference>
<dbReference type="GO" id="GO:0005886">
    <property type="term" value="C:plasma membrane"/>
    <property type="evidence" value="ECO:0007669"/>
    <property type="project" value="UniProtKB-SubCell"/>
</dbReference>
<evidence type="ECO:0000256" key="3">
    <source>
        <dbReference type="ARBA" id="ARBA00022475"/>
    </source>
</evidence>
<evidence type="ECO:0000256" key="2">
    <source>
        <dbReference type="ARBA" id="ARBA00022448"/>
    </source>
</evidence>